<gene>
    <name evidence="1" type="ORF">MMAD_55740</name>
</gene>
<sequence>MANPGIQTSRMTVDLSGGLDPAREYFLIDQPHPDMRDSASFWAYDDAGFVGLPRIGIEAVGAKWAEHQYQVNVAFADGRVFRIRESGARHPSIGADGNATVLGAGPLEIRCIRPFEASTVSFDGTALRTSTEALLRGERNGQSARLEFHLDVSMVAPPWVNGSMSQDAANRMKSSIEGGFMGGDRFEQLFRATGYVRVDGEDHPFNGTGTRVRRQGPRDMAGFWGHCQQSATFPSGRGFGYIAYRPRPDGTGSYNEGYVFTGDGRLVPARVIRAPWLSAPPRIGEDVSLVLQSDVGTVQVAGTTTVSVFNLGDPRSDNALAALHQAGVRYRWGDEVASGALERSTPPRDIAALAG</sequence>
<dbReference type="KEGG" id="mmag:MMAD_55740"/>
<evidence type="ECO:0000313" key="2">
    <source>
        <dbReference type="Proteomes" id="UP000466517"/>
    </source>
</evidence>
<geneLocation type="plasmid" evidence="2">
    <name>pjcm13574 dna</name>
</geneLocation>
<reference evidence="1 2" key="1">
    <citation type="journal article" date="2019" name="Emerg. Microbes Infect.">
        <title>Comprehensive subspecies identification of 175 nontuberculous mycobacteria species based on 7547 genomic profiles.</title>
        <authorList>
            <person name="Matsumoto Y."/>
            <person name="Kinjo T."/>
            <person name="Motooka D."/>
            <person name="Nabeya D."/>
            <person name="Jung N."/>
            <person name="Uechi K."/>
            <person name="Horii T."/>
            <person name="Iida T."/>
            <person name="Fujita J."/>
            <person name="Nakamura S."/>
        </authorList>
    </citation>
    <scope>NUCLEOTIDE SEQUENCE [LARGE SCALE GENOMIC DNA]</scope>
    <source>
        <strain evidence="1 2">JCM 13574</strain>
        <plasmid evidence="2">pjcm13574 dna</plasmid>
    </source>
</reference>
<accession>A0A7I7XPX1</accession>
<evidence type="ECO:0000313" key="1">
    <source>
        <dbReference type="EMBL" id="BBZ31279.1"/>
    </source>
</evidence>
<keyword evidence="2" id="KW-1185">Reference proteome</keyword>
<dbReference type="Proteomes" id="UP000466517">
    <property type="component" value="Plasmid pJCM13574"/>
</dbReference>
<protein>
    <recommendedName>
        <fullName evidence="3">6-phosphofructokinase</fullName>
    </recommendedName>
</protein>
<keyword evidence="1" id="KW-0614">Plasmid</keyword>
<name>A0A7I7XPX1_9MYCO</name>
<proteinExistence type="predicted"/>
<dbReference type="AlphaFoldDB" id="A0A7I7XPX1"/>
<organism evidence="1 2">
    <name type="scientific">Mycolicibacterium madagascariense</name>
    <dbReference type="NCBI Taxonomy" id="212765"/>
    <lineage>
        <taxon>Bacteria</taxon>
        <taxon>Bacillati</taxon>
        <taxon>Actinomycetota</taxon>
        <taxon>Actinomycetes</taxon>
        <taxon>Mycobacteriales</taxon>
        <taxon>Mycobacteriaceae</taxon>
        <taxon>Mycolicibacterium</taxon>
    </lineage>
</organism>
<dbReference type="EMBL" id="AP022611">
    <property type="protein sequence ID" value="BBZ31279.1"/>
    <property type="molecule type" value="Genomic_DNA"/>
</dbReference>
<evidence type="ECO:0008006" key="3">
    <source>
        <dbReference type="Google" id="ProtNLM"/>
    </source>
</evidence>